<dbReference type="PROSITE" id="PS50525">
    <property type="entry name" value="RDRP_SSRNA_NEG_SEG"/>
    <property type="match status" value="1"/>
</dbReference>
<evidence type="ECO:0000256" key="6">
    <source>
        <dbReference type="ARBA" id="ARBA00022723"/>
    </source>
</evidence>
<evidence type="ECO:0000256" key="15">
    <source>
        <dbReference type="PIRNR" id="PIRNR000836"/>
    </source>
</evidence>
<dbReference type="InterPro" id="IPR026382">
    <property type="entry name" value="CapSnatch_arenavir"/>
</dbReference>
<dbReference type="GO" id="GO:0000166">
    <property type="term" value="F:nucleotide binding"/>
    <property type="evidence" value="ECO:0007669"/>
    <property type="project" value="UniProtKB-UniRule"/>
</dbReference>
<evidence type="ECO:0000259" key="16">
    <source>
        <dbReference type="PROSITE" id="PS50525"/>
    </source>
</evidence>
<feature type="binding site" evidence="14">
    <location>
        <position position="54"/>
    </location>
    <ligand>
        <name>Mn(2+)</name>
        <dbReference type="ChEBI" id="CHEBI:29035"/>
        <label>1</label>
    </ligand>
</feature>
<evidence type="ECO:0000256" key="10">
    <source>
        <dbReference type="ARBA" id="ARBA00022844"/>
    </source>
</evidence>
<dbReference type="InterPro" id="IPR010453">
    <property type="entry name" value="RNA_pol_arenavir"/>
</dbReference>
<evidence type="ECO:0000256" key="3">
    <source>
        <dbReference type="ARBA" id="ARBA00022679"/>
    </source>
</evidence>
<feature type="domain" description="RdRp catalytic" evidence="16">
    <location>
        <begin position="1166"/>
        <end position="1367"/>
    </location>
</feature>
<dbReference type="GO" id="GO:0003968">
    <property type="term" value="F:RNA-directed RNA polymerase activity"/>
    <property type="evidence" value="ECO:0007669"/>
    <property type="project" value="UniProtKB-UniRule"/>
</dbReference>
<comment type="miscellaneous">
    <text evidence="14">Classified as His(-) endonuclease since it does not have a histidine upstream of the active site that coordinates the first cation. His(-) endonucleases display very low activity in vitro, although they are clearly active in vivo.</text>
</comment>
<keyword evidence="9 14" id="KW-0460">Magnesium</keyword>
<evidence type="ECO:0000256" key="13">
    <source>
        <dbReference type="ARBA" id="ARBA00048744"/>
    </source>
</evidence>
<evidence type="ECO:0000256" key="5">
    <source>
        <dbReference type="ARBA" id="ARBA00022715"/>
    </source>
</evidence>
<evidence type="ECO:0000256" key="14">
    <source>
        <dbReference type="HAMAP-Rule" id="MF_04086"/>
    </source>
</evidence>
<comment type="catalytic activity">
    <reaction evidence="13 14 15">
        <text>RNA(n) + a ribonucleoside 5'-triphosphate = RNA(n+1) + diphosphate</text>
        <dbReference type="Rhea" id="RHEA:21248"/>
        <dbReference type="Rhea" id="RHEA-COMP:14527"/>
        <dbReference type="Rhea" id="RHEA-COMP:17342"/>
        <dbReference type="ChEBI" id="CHEBI:33019"/>
        <dbReference type="ChEBI" id="CHEBI:61557"/>
        <dbReference type="ChEBI" id="CHEBI:140395"/>
        <dbReference type="EC" id="2.7.7.48"/>
    </reaction>
</comment>
<dbReference type="GO" id="GO:0046872">
    <property type="term" value="F:metal ion binding"/>
    <property type="evidence" value="ECO:0007669"/>
    <property type="project" value="UniProtKB-KW"/>
</dbReference>
<comment type="domain">
    <text evidence="14">The N-terminus contains the endonuclease activity (endoN). The central region contains the RdRp activity.</text>
</comment>
<dbReference type="Pfam" id="PF17296">
    <property type="entry name" value="ArenaCapSnatch"/>
    <property type="match status" value="1"/>
</dbReference>
<dbReference type="HAMAP" id="MF_04086">
    <property type="entry name" value="ARENA_L"/>
    <property type="match status" value="1"/>
</dbReference>
<keyword evidence="5 14" id="KW-1157">Cap snatching</keyword>
<dbReference type="GO" id="GO:0030430">
    <property type="term" value="C:host cell cytoplasm"/>
    <property type="evidence" value="ECO:0007669"/>
    <property type="project" value="UniProtKB-SubCell"/>
</dbReference>
<comment type="function">
    <text evidence="14">RNA-dependent RNA polymerase, which is responsible for the replication and transcription of the viral RNA genome using antigenomic RNA as an intermediate. During transcription, synthesizes subgenomic RNAs and assures their capping by a cap-snatching mechanism, which involves the endonuclease activity cleaving the host capped pre-mRNAs. These short capped RNAs are then used as primers for viral transcription. The 3'-end of subgenomic mRNAs molecules are heterogeneous and not polyadenylated. The replicase function is to direct synthesis of antigenomic and genomic RNA which are encapsidated and non capped. As a consequence of the use of the same enzyme for both transcription and replication, these mechanisms need to be well coordinated. These processes may be regulated by proteins N and Z in a dose-dependent manner. Z protein inhibits the viral polymerase L und thus the viral transcription and RNA synthesis.</text>
</comment>
<dbReference type="Proteomes" id="UP000009268">
    <property type="component" value="Genome"/>
</dbReference>
<keyword evidence="8 14" id="KW-0378">Hydrolase</keyword>
<keyword evidence="14" id="KW-0464">Manganese</keyword>
<keyword evidence="11 14" id="KW-0693">Viral RNA replication</keyword>
<name>A9JR25_WWAVU</name>
<dbReference type="InterPro" id="IPR048006">
    <property type="entry name" value="CapSnatch_bunyavir"/>
</dbReference>
<dbReference type="GO" id="GO:0075526">
    <property type="term" value="P:cap snatching"/>
    <property type="evidence" value="ECO:0007669"/>
    <property type="project" value="UniProtKB-UniRule"/>
</dbReference>
<gene>
    <name evidence="14" type="primary">L</name>
</gene>
<evidence type="ECO:0000313" key="18">
    <source>
        <dbReference type="Proteomes" id="UP000009268"/>
    </source>
</evidence>
<organism evidence="17 18">
    <name type="scientific">Whitewater Arroyo mammarenavirus (isolate Rat/United States/AV 9310135/1995)</name>
    <name type="common">WWAV</name>
    <dbReference type="NCBI Taxonomy" id="3052331"/>
    <lineage>
        <taxon>Viruses</taxon>
        <taxon>Riboviria</taxon>
        <taxon>Orthornavirae</taxon>
        <taxon>Negarnaviricota</taxon>
        <taxon>Polyploviricotina</taxon>
        <taxon>Bunyaviricetes</taxon>
        <taxon>Hareavirales</taxon>
        <taxon>Arenaviridae</taxon>
        <taxon>Mammarenavirus</taxon>
    </lineage>
</organism>
<sequence length="2219" mass="254917">MIDCSDRINELKDLVRRWVPDEEAYTEQKTIVLSQVNPSSVITEGLKLLSMLIEIDSCLKHGCVFNKNKTVNQILKDHKIVGPTLPDVVPDGFKVSGSTIILLETFVRVNQESFEQKYKYDFEKLMQLSKDLNKCGLILVPVIDGRSNYYVDRFPDWVIERIRWLLLKLMDSVKDSGESIEELEYNRLISSLSNMENQNLGLESLKALREEGLDYKAKLMGVIKDGTMSKMTASECRIGIAKIYDQFCLLRDSGQYQDVYCETSRADMIKWLKTHKLISPISNGEGGPLNSERCGFCQNHMLRVIAELVQSKRASCTQLPAESKETLRHKKLLSDCNKVKGLKVLNTRRHAILCLDVIVLNSLIEVIKSGVDSSHFLINNHYKSVNDRLLSVDLIINKLERKLLKQPDWLKIVGRKLNKSVKEQSLDYVTVWLKELDYEFWYEFKFEREHSGKCEKPTLRYKKQNQDTCYQVKFGTDKVLNEGMFVDYLDALSSLSLSMMNSMKTSSAPKLIINDEKNFYGTIQCEECYYQDLDNLYNSILLYQKTGEKSRCYGLMLKDEEMTNAYKTGPSFYADPKRFFLPIMSSTVILKTCLEMLSWLDWLSTAEINDVKTKLFTLVVNILITPSKRVQIYLQGFRYFIMAFVNEFHFKKLDQKLSVQALTSAEQHVFVLMDELVVYLLEEALEENMAKIFKFVLNLSYLCHFITKETPDRLTDQIKCFEKFLEPKIQFGSSFVNLDSSPNLCKEDEEKFIMNLNKLFSKDLGVDDMENPGICKTILSLCVSCFNCGILPINKVLDRDPQSPSFSSTALDISSNKSVVVPKLDEAGEVITHYDYQSLLSSVVVEMAQSFKDKLRFKLDRKSIQFAIYKRLTNMVLKRRSHPKDHDDECAEEFEELLDEGTYKLINDIESNVLECLNGMVTSPMKKDVKEQGAVRRYEGSDLLSTLWPRELMGPILAETSLHEVKDFDPSIFSDGTYQDLCHSVFNSKFKKHFFLDDVLRFCPLESLVKNLATKNYIEKDYFECFKYILISAGFDNRVGRYDHRSRSRLGFKDAAYHVKEASRISLRESNSEAISKRLDKSFFTNSSLRNLCFYSEESPTFQSTVSSSTGKLKFGLSYKEQVGSNRELYVGDLNTKLTSRLIEDYFESITSESKFSCLNNELEFEKAILDMKSVVRLSGLAVSMDHSKWGPYMSPAIFNALFSNLDLQLKDGTSIDKGPIENLLNWHLHKLVEVPYNVIEAYLKGYTKRGLGLMDRMSNTICENFIFNWFARGVVPSHISSVLDMGQGILHNTSDYYGLVTEQFIMLCLEQCFDVKMSAYTSSDDEIILSNSFSLRNSDNESLNNLKCKELLEFHYYLSSKLNKFVSPKTVAGSFASEFKSRFFIWSQEVPLLTKFVAAALHNVKAKSPHQLAETIDTILDQCVANGVSIEIVKEISKRTNRLIKYSGHPIDPFLCVVDTDLKDWVDGSRGYRLQRSIESAIGDDTQLSIIRNSCKKLFFKIRSGNIQEEYLISALQSSPDECLRQMLSITEVNEQEIEDLVETRWLNLRTFGDLRLVLRTKIMSGTRILDREEIPSLIKSVQSKLSKNFVRGAKKIVTDAINKSAFQSSICSGFIGLCKSMGSKCVRDGTGGFVYIKMLLREIKDHQACGICKPKLSVFCKSALDRLPKYSRSLLWDYYSLVFTNACELGNWVFSEAMLPKRVPTMVNPNFFWCVKPGSHTELEDKVNMNHVLYSIKRNFPDLFDEHIAPFLSDLASLKISWVQRIKFLDLCVAMDMSSECLGVISHIMRRKREESYIVKQNELSHAHVRDSNPLEGGFQLNSLEICRNFLYQIIFESMLHPVLLTTSQFKKYFWYGEVELLPNDADHDLGQLTQFIMDCKTLNISRCMSLDDLDVGYVHSKITLSDIFINLSSFMHLLDWGSLNDYESFDDIILKTGQKQTPIEIGIVLSHIRRSFKFKYDRKTNYHIECRLIIDKDEMMMNRWDEDNILEIEVSEVQCFVSGSEGHHISLDGVGLIPLHPLFSGKELIDFNKLLVDQSVEFRQTSTVFQRVRLDFRQHTKDLRNKFSYKFQGPEQGLSPLHLYKGQIMERNTIVSRLDVPISSKSVFLALEALDPAEHTTFLTSLHTYMKTRMSKSNPCFIRMTQEDLCLLIESYEAAFIGVLKLESDWIEFGDFALCFSNSLNCIMIADDGGQFKLKGRKCRSASTCPRPLEIE</sequence>
<dbReference type="EC" id="2.7.7.48" evidence="14"/>
<protein>
    <recommendedName>
        <fullName evidence="14">RNA-directed RNA polymerase L</fullName>
        <shortName evidence="14">Protein L</shortName>
        <ecNumber evidence="14">2.7.7.48</ecNumber>
    </recommendedName>
    <alternativeName>
        <fullName evidence="14">Large structural protein</fullName>
    </alternativeName>
    <alternativeName>
        <fullName evidence="14">Replicase</fullName>
    </alternativeName>
    <alternativeName>
        <fullName evidence="14">Transcriptase</fullName>
    </alternativeName>
    <domain>
        <recommendedName>
            <fullName evidence="14">cap-snatching endonuclease</fullName>
            <ecNumber evidence="14">3.1.-.-</ecNumber>
        </recommendedName>
    </domain>
</protein>
<dbReference type="GO" id="GO:0044423">
    <property type="term" value="C:virion component"/>
    <property type="evidence" value="ECO:0007669"/>
    <property type="project" value="UniProtKB-KW"/>
</dbReference>
<feature type="binding site" evidence="14">
    <location>
        <position position="91"/>
    </location>
    <ligand>
        <name>Mn(2+)</name>
        <dbReference type="ChEBI" id="CHEBI:29035"/>
        <label>2</label>
    </ligand>
</feature>
<comment type="cofactor">
    <cofactor evidence="14">
        <name>Mg(2+)</name>
        <dbReference type="ChEBI" id="CHEBI:18420"/>
    </cofactor>
    <cofactor evidence="14">
        <name>Mn(2+)</name>
        <dbReference type="ChEBI" id="CHEBI:29035"/>
    </cofactor>
    <text evidence="14">For polymerase activity.</text>
</comment>
<comment type="caution">
    <text evidence="14">Lacks conserved residue(s) required for the propagation of feature annotation.</text>
</comment>
<organismHost>
    <name type="scientific">Neotoma</name>
    <name type="common">wood rats</name>
    <dbReference type="NCBI Taxonomy" id="42407"/>
</organismHost>
<feature type="binding site" evidence="14">
    <location>
        <position position="1326"/>
    </location>
    <ligand>
        <name>Mg(2+)</name>
        <dbReference type="ChEBI" id="CHEBI:18420"/>
        <note>catalytic; for RdRp activity</note>
    </ligand>
</feature>
<accession>A9JR25</accession>
<keyword evidence="2 14" id="KW-0696">RNA-directed RNA polymerase</keyword>
<reference evidence="18" key="1">
    <citation type="journal article" date="2001" name="Virology">
        <title>The whitewater arroyo virus: natural evidence for genetic recombination among tacaribe serocomplex viruses (family Arenaviridae).</title>
        <authorList>
            <person name="Charrel R.N."/>
            <person name="de Lamballerie X."/>
            <person name="Fulhorst C.F."/>
        </authorList>
    </citation>
    <scope>NUCLEOTIDE SEQUENCE [LARGE SCALE GENOMIC DNA]</scope>
    <source>
        <strain evidence="18">Isolate Rat/United States/AV 9310135/1995</strain>
    </source>
</reference>
<dbReference type="GO" id="GO:0043657">
    <property type="term" value="C:host cell"/>
    <property type="evidence" value="ECO:0007669"/>
    <property type="project" value="UniProtKB-SubCell"/>
</dbReference>
<dbReference type="GO" id="GO:0039689">
    <property type="term" value="P:negative stranded viral RNA replication"/>
    <property type="evidence" value="ECO:0007669"/>
    <property type="project" value="UniProtKB-UniRule"/>
</dbReference>
<keyword evidence="4 14" id="KW-0548">Nucleotidyltransferase</keyword>
<dbReference type="Gene3D" id="1.20.1440.300">
    <property type="entry name" value="RNA-directed RNA polymerase L, helical domain"/>
    <property type="match status" value="1"/>
</dbReference>
<dbReference type="EMBL" id="AY924395">
    <property type="protein sequence ID" value="AAX99352.1"/>
    <property type="molecule type" value="Genomic_RNA"/>
</dbReference>
<feature type="active site" evidence="14">
    <location>
        <position position="117"/>
    </location>
</feature>
<dbReference type="InterPro" id="IPR007099">
    <property type="entry name" value="RNA-dir_pol_NSvirus"/>
</dbReference>
<comment type="subunit">
    <text evidence="14">Homomultimer; the oligomeric structure is essential for the polymerase activity. Interacts with nucleoprotein N. Interacts with protein Z; this interaction inhibits viral transcription and replication, Z partially blocks the product exit tunnel for the releasing nascent RNA product.</text>
</comment>
<evidence type="ECO:0000256" key="4">
    <source>
        <dbReference type="ARBA" id="ARBA00022695"/>
    </source>
</evidence>
<evidence type="ECO:0000313" key="17">
    <source>
        <dbReference type="EMBL" id="AAX99352.1"/>
    </source>
</evidence>
<evidence type="ECO:0000256" key="12">
    <source>
        <dbReference type="ARBA" id="ARBA00023200"/>
    </source>
</evidence>
<keyword evidence="10 14" id="KW-0946">Virion</keyword>
<reference evidence="18" key="3">
    <citation type="journal article" date="2008" name="Curr. Opin. Microbiol.">
        <title>Phylogeny of the genus Arenavirus.</title>
        <authorList>
            <person name="Charrel R.N."/>
            <person name="de Lamballerie X."/>
            <person name="Emonet S."/>
        </authorList>
    </citation>
    <scope>NUCLEOTIDE SEQUENCE [LARGE SCALE GENOMIC DNA]</scope>
    <source>
        <strain evidence="18">Isolate Rat/United States/AV 9310135/1995</strain>
    </source>
</reference>
<comment type="cofactor">
    <cofactor evidence="14">
        <name>Mn(2+)</name>
        <dbReference type="ChEBI" id="CHEBI:29035"/>
    </cofactor>
    <text evidence="14">For endonuclease activity. Binds 2 Mn(2+) ions in the active site. The divalent metal ions are crucial for catalytic activity.</text>
</comment>
<keyword evidence="3 14" id="KW-0808">Transferase</keyword>
<evidence type="ECO:0000256" key="7">
    <source>
        <dbReference type="ARBA" id="ARBA00022741"/>
    </source>
</evidence>
<dbReference type="FunFam" id="3.30.70.2640:FF:000001">
    <property type="entry name" value="RNA-directed RNA polymerase L"/>
    <property type="match status" value="1"/>
</dbReference>
<dbReference type="EC" id="3.1.-.-" evidence="14"/>
<keyword evidence="7 14" id="KW-0547">Nucleotide-binding</keyword>
<comment type="similarity">
    <text evidence="14 15">Belongs to the Bunyavirales RNA polymerase family.</text>
</comment>
<dbReference type="NCBIfam" id="TIGR04202">
    <property type="entry name" value="capSnatchArena"/>
    <property type="match status" value="1"/>
</dbReference>
<keyword evidence="6 14" id="KW-0479">Metal-binding</keyword>
<dbReference type="RefSeq" id="YP_001911120.1">
    <property type="nucleotide sequence ID" value="NC_010703.1"/>
</dbReference>
<evidence type="ECO:0000256" key="2">
    <source>
        <dbReference type="ARBA" id="ARBA00022484"/>
    </source>
</evidence>
<evidence type="ECO:0000256" key="8">
    <source>
        <dbReference type="ARBA" id="ARBA00022801"/>
    </source>
</evidence>
<dbReference type="PIRSF" id="PIRSF000836">
    <property type="entry name" value="L_ArenaV"/>
    <property type="match status" value="1"/>
</dbReference>
<evidence type="ECO:0000256" key="11">
    <source>
        <dbReference type="ARBA" id="ARBA00022953"/>
    </source>
</evidence>
<dbReference type="Gene3D" id="3.30.70.2640">
    <property type="entry name" value="Arenavirus RNA polymerase"/>
    <property type="match status" value="1"/>
</dbReference>
<evidence type="ECO:0000256" key="1">
    <source>
        <dbReference type="ARBA" id="ARBA00004340"/>
    </source>
</evidence>
<dbReference type="GO" id="GO:0016787">
    <property type="term" value="F:hydrolase activity"/>
    <property type="evidence" value="ECO:0007669"/>
    <property type="project" value="UniProtKB-KW"/>
</dbReference>
<reference evidence="17 18" key="2">
    <citation type="journal article" date="2007" name="Virology">
        <title>Principal host relationships and evolutionary history of the North American arenaviruses.</title>
        <authorList>
            <person name="Cajimat M.N."/>
            <person name="Milazzo M.L."/>
            <person name="Hess B.D."/>
            <person name="Rood M.P."/>
            <person name="Fulhorst C.F."/>
        </authorList>
    </citation>
    <scope>NUCLEOTIDE SEQUENCE [LARGE SCALE GENOMIC DNA]</scope>
    <source>
        <strain evidence="18">Isolate Rat/United States/AV 9310135/1995</strain>
    </source>
</reference>
<evidence type="ECO:0000256" key="9">
    <source>
        <dbReference type="ARBA" id="ARBA00022842"/>
    </source>
</evidence>
<feature type="binding site" evidence="14">
    <location>
        <position position="104"/>
    </location>
    <ligand>
        <name>Mn(2+)</name>
        <dbReference type="ChEBI" id="CHEBI:29035"/>
        <label>1</label>
    </ligand>
</feature>
<proteinExistence type="inferred from homology"/>
<comment type="subcellular location">
    <subcellularLocation>
        <location evidence="1">Host cell</location>
    </subcellularLocation>
    <subcellularLocation>
        <location evidence="14 15">Virion</location>
    </subcellularLocation>
    <subcellularLocation>
        <location evidence="14 15">Host cytoplasm</location>
    </subcellularLocation>
</comment>
<keyword evidence="12 14" id="KW-1035">Host cytoplasm</keyword>
<keyword evidence="18" id="KW-1185">Reference proteome</keyword>
<dbReference type="KEGG" id="vg:6301281"/>
<feature type="binding site" evidence="14">
    <location>
        <position position="91"/>
    </location>
    <ligand>
        <name>Mn(2+)</name>
        <dbReference type="ChEBI" id="CHEBI:29035"/>
        <label>1</label>
    </ligand>
</feature>
<dbReference type="Pfam" id="PF06317">
    <property type="entry name" value="Arena_RNA_pol"/>
    <property type="match status" value="1"/>
</dbReference>